<evidence type="ECO:0000256" key="1">
    <source>
        <dbReference type="ARBA" id="ARBA00007951"/>
    </source>
</evidence>
<dbReference type="InterPro" id="IPR017853">
    <property type="entry name" value="GH"/>
</dbReference>
<keyword evidence="11" id="KW-1185">Reference proteome</keyword>
<evidence type="ECO:0000259" key="9">
    <source>
        <dbReference type="Pfam" id="PF01120"/>
    </source>
</evidence>
<evidence type="ECO:0000259" key="8">
    <source>
        <dbReference type="Pfam" id="PF00754"/>
    </source>
</evidence>
<evidence type="ECO:0000256" key="5">
    <source>
        <dbReference type="ARBA" id="ARBA00023295"/>
    </source>
</evidence>
<dbReference type="EMBL" id="CP042436">
    <property type="protein sequence ID" value="QEC64377.1"/>
    <property type="molecule type" value="Genomic_DNA"/>
</dbReference>
<gene>
    <name evidence="10" type="ORF">FRZ54_17940</name>
</gene>
<evidence type="ECO:0000256" key="6">
    <source>
        <dbReference type="SAM" id="MobiDB-lite"/>
    </source>
</evidence>
<dbReference type="PANTHER" id="PTHR10030:SF37">
    <property type="entry name" value="ALPHA-L-FUCOSIDASE-RELATED"/>
    <property type="match status" value="1"/>
</dbReference>
<dbReference type="KEGG" id="mgin:FRZ54_17940"/>
<evidence type="ECO:0000313" key="10">
    <source>
        <dbReference type="EMBL" id="QEC64377.1"/>
    </source>
</evidence>
<comment type="similarity">
    <text evidence="1">Belongs to the glycosyl hydrolase 29 family.</text>
</comment>
<sequence>MKRTLFTLLTCFVFTQAFCQSAPKPYGPLPSKGQLNWQAIGMYCIVHFGPDTYTDKEWGYGDEDPQIFNPTQFNAMQIVGAAKAGGFKGIIVVAKHHDGFCLWPTKTTEHNISKSPYKNGKGDILREYREACDKLGMQMGVYCSPWDRNSALYGKPEYVTDVYRKQLEELYSNYGPLFIVWHDGANGGDGYYGGAKEVRKIDRSTYYGWDITWGIARKLQPNAVIFGDVGPDVRWVGNEEGHAGETSWATYTPHAPEAGKKPGNGFTKDSEGTEGQRNGEYWMPAECDVPFRPGWFYHKAQDGKAKTADSLMNLYFKSVGRGACLDLGLEPDQRGMLNDDDVDKLKEFGNNLRKTFAVNLAKGAKLKASNVRGGNMAKFGPAHLLDNDRYSYWATDDKVKTPELILDLHKSKLFNVIRLRENIKLGQRIDAVAVDAWQNGKWQQIASVTSIGGNRLIRLNENVKASKVRLRITKAPVCIALSDFGLYREIKFPPPVVHSP</sequence>
<keyword evidence="3 7" id="KW-0732">Signal</keyword>
<dbReference type="OrthoDB" id="107551at2"/>
<dbReference type="GO" id="GO:0006004">
    <property type="term" value="P:fucose metabolic process"/>
    <property type="evidence" value="ECO:0007669"/>
    <property type="project" value="TreeGrafter"/>
</dbReference>
<dbReference type="SMR" id="A0A5B8UYU6"/>
<organism evidence="10 11">
    <name type="scientific">Mucilaginibacter ginsenosidivorans</name>
    <dbReference type="NCBI Taxonomy" id="398053"/>
    <lineage>
        <taxon>Bacteria</taxon>
        <taxon>Pseudomonadati</taxon>
        <taxon>Bacteroidota</taxon>
        <taxon>Sphingobacteriia</taxon>
        <taxon>Sphingobacteriales</taxon>
        <taxon>Sphingobacteriaceae</taxon>
        <taxon>Mucilaginibacter</taxon>
    </lineage>
</organism>
<evidence type="ECO:0000256" key="4">
    <source>
        <dbReference type="ARBA" id="ARBA00022801"/>
    </source>
</evidence>
<dbReference type="Gene3D" id="3.20.20.80">
    <property type="entry name" value="Glycosidases"/>
    <property type="match status" value="1"/>
</dbReference>
<name>A0A5B8UYU6_9SPHI</name>
<feature type="domain" description="F5/8 type C" evidence="8">
    <location>
        <begin position="367"/>
        <end position="474"/>
    </location>
</feature>
<dbReference type="InterPro" id="IPR008979">
    <property type="entry name" value="Galactose-bd-like_sf"/>
</dbReference>
<dbReference type="Proteomes" id="UP000321479">
    <property type="component" value="Chromosome"/>
</dbReference>
<evidence type="ECO:0000256" key="3">
    <source>
        <dbReference type="ARBA" id="ARBA00022729"/>
    </source>
</evidence>
<evidence type="ECO:0000256" key="2">
    <source>
        <dbReference type="ARBA" id="ARBA00012662"/>
    </source>
</evidence>
<keyword evidence="5" id="KW-0326">Glycosidase</keyword>
<dbReference type="EC" id="3.2.1.51" evidence="2"/>
<dbReference type="InterPro" id="IPR000933">
    <property type="entry name" value="Glyco_hydro_29"/>
</dbReference>
<dbReference type="AlphaFoldDB" id="A0A5B8UYU6"/>
<dbReference type="GO" id="GO:0004560">
    <property type="term" value="F:alpha-L-fucosidase activity"/>
    <property type="evidence" value="ECO:0007669"/>
    <property type="project" value="InterPro"/>
</dbReference>
<dbReference type="SUPFAM" id="SSF51445">
    <property type="entry name" value="(Trans)glycosidases"/>
    <property type="match status" value="1"/>
</dbReference>
<feature type="chain" id="PRO_5022916901" description="alpha-L-fucosidase" evidence="7">
    <location>
        <begin position="20"/>
        <end position="500"/>
    </location>
</feature>
<evidence type="ECO:0000313" key="11">
    <source>
        <dbReference type="Proteomes" id="UP000321479"/>
    </source>
</evidence>
<proteinExistence type="inferred from homology"/>
<dbReference type="Gene3D" id="2.60.120.260">
    <property type="entry name" value="Galactose-binding domain-like"/>
    <property type="match status" value="1"/>
</dbReference>
<feature type="region of interest" description="Disordered" evidence="6">
    <location>
        <begin position="246"/>
        <end position="278"/>
    </location>
</feature>
<dbReference type="RefSeq" id="WP_147033129.1">
    <property type="nucleotide sequence ID" value="NZ_CP042436.1"/>
</dbReference>
<protein>
    <recommendedName>
        <fullName evidence="2">alpha-L-fucosidase</fullName>
        <ecNumber evidence="2">3.2.1.51</ecNumber>
    </recommendedName>
</protein>
<evidence type="ECO:0000256" key="7">
    <source>
        <dbReference type="SAM" id="SignalP"/>
    </source>
</evidence>
<dbReference type="Pfam" id="PF00754">
    <property type="entry name" value="F5_F8_type_C"/>
    <property type="match status" value="1"/>
</dbReference>
<dbReference type="InterPro" id="IPR000421">
    <property type="entry name" value="FA58C"/>
</dbReference>
<feature type="signal peptide" evidence="7">
    <location>
        <begin position="1"/>
        <end position="19"/>
    </location>
</feature>
<feature type="domain" description="Glycoside hydrolase family 29 N-terminal" evidence="9">
    <location>
        <begin position="46"/>
        <end position="353"/>
    </location>
</feature>
<accession>A0A5B8UYU6</accession>
<dbReference type="Pfam" id="PF01120">
    <property type="entry name" value="Alpha_L_fucos"/>
    <property type="match status" value="1"/>
</dbReference>
<dbReference type="GO" id="GO:0016139">
    <property type="term" value="P:glycoside catabolic process"/>
    <property type="evidence" value="ECO:0007669"/>
    <property type="project" value="TreeGrafter"/>
</dbReference>
<reference evidence="10 11" key="1">
    <citation type="journal article" date="2017" name="Curr. Microbiol.">
        <title>Mucilaginibacter ginsenosidivorans sp. nov., Isolated from Soil of Ginseng Field.</title>
        <authorList>
            <person name="Kim M.M."/>
            <person name="Siddiqi M.Z."/>
            <person name="Im W.T."/>
        </authorList>
    </citation>
    <scope>NUCLEOTIDE SEQUENCE [LARGE SCALE GENOMIC DNA]</scope>
    <source>
        <strain evidence="10 11">Gsoil 3017</strain>
    </source>
</reference>
<dbReference type="SUPFAM" id="SSF49785">
    <property type="entry name" value="Galactose-binding domain-like"/>
    <property type="match status" value="1"/>
</dbReference>
<keyword evidence="4" id="KW-0378">Hydrolase</keyword>
<dbReference type="InterPro" id="IPR057739">
    <property type="entry name" value="Glyco_hydro_29_N"/>
</dbReference>
<dbReference type="PANTHER" id="PTHR10030">
    <property type="entry name" value="ALPHA-L-FUCOSIDASE"/>
    <property type="match status" value="1"/>
</dbReference>
<dbReference type="SMART" id="SM00812">
    <property type="entry name" value="Alpha_L_fucos"/>
    <property type="match status" value="1"/>
</dbReference>
<dbReference type="GO" id="GO:0005764">
    <property type="term" value="C:lysosome"/>
    <property type="evidence" value="ECO:0007669"/>
    <property type="project" value="TreeGrafter"/>
</dbReference>